<dbReference type="EMBL" id="KB030280">
    <property type="protein sequence ID" value="ELK18853.1"/>
    <property type="molecule type" value="Genomic_DNA"/>
</dbReference>
<organism evidence="1 2">
    <name type="scientific">Pteropus alecto</name>
    <name type="common">Black flying fox</name>
    <dbReference type="NCBI Taxonomy" id="9402"/>
    <lineage>
        <taxon>Eukaryota</taxon>
        <taxon>Metazoa</taxon>
        <taxon>Chordata</taxon>
        <taxon>Craniata</taxon>
        <taxon>Vertebrata</taxon>
        <taxon>Euteleostomi</taxon>
        <taxon>Mammalia</taxon>
        <taxon>Eutheria</taxon>
        <taxon>Laurasiatheria</taxon>
        <taxon>Chiroptera</taxon>
        <taxon>Yinpterochiroptera</taxon>
        <taxon>Pteropodoidea</taxon>
        <taxon>Pteropodidae</taxon>
        <taxon>Pteropodinae</taxon>
        <taxon>Pteropus</taxon>
    </lineage>
</organism>
<dbReference type="AlphaFoldDB" id="L5L730"/>
<accession>L5L730</accession>
<evidence type="ECO:0000313" key="2">
    <source>
        <dbReference type="Proteomes" id="UP000010552"/>
    </source>
</evidence>
<dbReference type="Proteomes" id="UP000010552">
    <property type="component" value="Unassembled WGS sequence"/>
</dbReference>
<protein>
    <submittedName>
        <fullName evidence="1">Uncharacterized protein</fullName>
    </submittedName>
</protein>
<keyword evidence="2" id="KW-1185">Reference proteome</keyword>
<reference evidence="2" key="1">
    <citation type="journal article" date="2013" name="Science">
        <title>Comparative analysis of bat genomes provides insight into the evolution of flight and immunity.</title>
        <authorList>
            <person name="Zhang G."/>
            <person name="Cowled C."/>
            <person name="Shi Z."/>
            <person name="Huang Z."/>
            <person name="Bishop-Lilly K.A."/>
            <person name="Fang X."/>
            <person name="Wynne J.W."/>
            <person name="Xiong Z."/>
            <person name="Baker M.L."/>
            <person name="Zhao W."/>
            <person name="Tachedjian M."/>
            <person name="Zhu Y."/>
            <person name="Zhou P."/>
            <person name="Jiang X."/>
            <person name="Ng J."/>
            <person name="Yang L."/>
            <person name="Wu L."/>
            <person name="Xiao J."/>
            <person name="Feng Y."/>
            <person name="Chen Y."/>
            <person name="Sun X."/>
            <person name="Zhang Y."/>
            <person name="Marsh G.A."/>
            <person name="Crameri G."/>
            <person name="Broder C.C."/>
            <person name="Frey K.G."/>
            <person name="Wang L.F."/>
            <person name="Wang J."/>
        </authorList>
    </citation>
    <scope>NUCLEOTIDE SEQUENCE [LARGE SCALE GENOMIC DNA]</scope>
</reference>
<name>L5L730_PTEAL</name>
<gene>
    <name evidence="1" type="ORF">PAL_GLEAN10003540</name>
</gene>
<proteinExistence type="predicted"/>
<sequence length="60" mass="6731">MEPPPRDNYFCFLGVCQVEIRSEFVQGVAPEAEEGHIVEGDLGLMEDMNHEGDIDHKGDQ</sequence>
<evidence type="ECO:0000313" key="1">
    <source>
        <dbReference type="EMBL" id="ELK18853.1"/>
    </source>
</evidence>
<dbReference type="InParanoid" id="L5L730"/>